<dbReference type="OrthoDB" id="1741172at2759"/>
<organism evidence="1 2">
    <name type="scientific">Artemisia annua</name>
    <name type="common">Sweet wormwood</name>
    <dbReference type="NCBI Taxonomy" id="35608"/>
    <lineage>
        <taxon>Eukaryota</taxon>
        <taxon>Viridiplantae</taxon>
        <taxon>Streptophyta</taxon>
        <taxon>Embryophyta</taxon>
        <taxon>Tracheophyta</taxon>
        <taxon>Spermatophyta</taxon>
        <taxon>Magnoliopsida</taxon>
        <taxon>eudicotyledons</taxon>
        <taxon>Gunneridae</taxon>
        <taxon>Pentapetalae</taxon>
        <taxon>asterids</taxon>
        <taxon>campanulids</taxon>
        <taxon>Asterales</taxon>
        <taxon>Asteraceae</taxon>
        <taxon>Asteroideae</taxon>
        <taxon>Anthemideae</taxon>
        <taxon>Artemisiinae</taxon>
        <taxon>Artemisia</taxon>
    </lineage>
</organism>
<gene>
    <name evidence="1" type="ORF">CTI12_AA356460</name>
</gene>
<dbReference type="InterPro" id="IPR050823">
    <property type="entry name" value="Plant_Ser_Thr_Prot_Kinase"/>
</dbReference>
<accession>A0A2U1MPQ8</accession>
<dbReference type="STRING" id="35608.A0A2U1MPQ8"/>
<protein>
    <recommendedName>
        <fullName evidence="3">Serine-threonine/tyrosine-protein kinase catalytic domain-containing protein</fullName>
    </recommendedName>
</protein>
<dbReference type="Gene3D" id="1.10.510.10">
    <property type="entry name" value="Transferase(Phosphotransferase) domain 1"/>
    <property type="match status" value="1"/>
</dbReference>
<reference evidence="1 2" key="1">
    <citation type="journal article" date="2018" name="Mol. Plant">
        <title>The genome of Artemisia annua provides insight into the evolution of Asteraceae family and artemisinin biosynthesis.</title>
        <authorList>
            <person name="Shen Q."/>
            <person name="Zhang L."/>
            <person name="Liao Z."/>
            <person name="Wang S."/>
            <person name="Yan T."/>
            <person name="Shi P."/>
            <person name="Liu M."/>
            <person name="Fu X."/>
            <person name="Pan Q."/>
            <person name="Wang Y."/>
            <person name="Lv Z."/>
            <person name="Lu X."/>
            <person name="Zhang F."/>
            <person name="Jiang W."/>
            <person name="Ma Y."/>
            <person name="Chen M."/>
            <person name="Hao X."/>
            <person name="Li L."/>
            <person name="Tang Y."/>
            <person name="Lv G."/>
            <person name="Zhou Y."/>
            <person name="Sun X."/>
            <person name="Brodelius P.E."/>
            <person name="Rose J.K.C."/>
            <person name="Tang K."/>
        </authorList>
    </citation>
    <scope>NUCLEOTIDE SEQUENCE [LARGE SCALE GENOMIC DNA]</scope>
    <source>
        <strain evidence="2">cv. Huhao1</strain>
        <tissue evidence="1">Leaf</tissue>
    </source>
</reference>
<dbReference type="InterPro" id="IPR011009">
    <property type="entry name" value="Kinase-like_dom_sf"/>
</dbReference>
<comment type="caution">
    <text evidence="1">The sequence shown here is derived from an EMBL/GenBank/DDBJ whole genome shotgun (WGS) entry which is preliminary data.</text>
</comment>
<dbReference type="PANTHER" id="PTHR45621">
    <property type="entry name" value="OS01G0588500 PROTEIN-RELATED"/>
    <property type="match status" value="1"/>
</dbReference>
<dbReference type="EMBL" id="PKPP01004677">
    <property type="protein sequence ID" value="PWA63255.1"/>
    <property type="molecule type" value="Genomic_DNA"/>
</dbReference>
<dbReference type="AlphaFoldDB" id="A0A2U1MPQ8"/>
<dbReference type="SUPFAM" id="SSF56112">
    <property type="entry name" value="Protein kinase-like (PK-like)"/>
    <property type="match status" value="1"/>
</dbReference>
<evidence type="ECO:0000313" key="2">
    <source>
        <dbReference type="Proteomes" id="UP000245207"/>
    </source>
</evidence>
<sequence>MNAVLTSNKLPERTIHDDIRSTCGTPPKDAKLHVASFFDNYMMQKDPYIDDKALDKAIEGKKEIVAQQNRLIEVDGHVSKHTARSITIFQHKKNKKKRPFSILEAYYHTHTSVQVSSKASGRGTDEALGQNTGAEVDFLGRLSHSNLVKLLGYCYEGTELLLWYNAKLSDFGLGKIGPSASQSHVTTCVMGTCGYAAPE</sequence>
<keyword evidence="2" id="KW-1185">Reference proteome</keyword>
<dbReference type="Gene3D" id="3.30.200.20">
    <property type="entry name" value="Phosphorylase Kinase, domain 1"/>
    <property type="match status" value="1"/>
</dbReference>
<evidence type="ECO:0008006" key="3">
    <source>
        <dbReference type="Google" id="ProtNLM"/>
    </source>
</evidence>
<dbReference type="Proteomes" id="UP000245207">
    <property type="component" value="Unassembled WGS sequence"/>
</dbReference>
<evidence type="ECO:0000313" key="1">
    <source>
        <dbReference type="EMBL" id="PWA63255.1"/>
    </source>
</evidence>
<name>A0A2U1MPQ8_ARTAN</name>
<proteinExistence type="predicted"/>